<comment type="caution">
    <text evidence="1">The sequence shown here is derived from an EMBL/GenBank/DDBJ whole genome shotgun (WGS) entry which is preliminary data.</text>
</comment>
<gene>
    <name evidence="1" type="ORF">AWB78_05868</name>
</gene>
<organism evidence="1 2">
    <name type="scientific">Caballeronia calidae</name>
    <dbReference type="NCBI Taxonomy" id="1777139"/>
    <lineage>
        <taxon>Bacteria</taxon>
        <taxon>Pseudomonadati</taxon>
        <taxon>Pseudomonadota</taxon>
        <taxon>Betaproteobacteria</taxon>
        <taxon>Burkholderiales</taxon>
        <taxon>Burkholderiaceae</taxon>
        <taxon>Caballeronia</taxon>
    </lineage>
</organism>
<proteinExistence type="predicted"/>
<sequence length="54" mass="6103">MTASVRVTGFTSALPLEIFCRTETQTRAAMLPVALLCLLEHLRGQRMLRTKRIT</sequence>
<evidence type="ECO:0000313" key="2">
    <source>
        <dbReference type="Proteomes" id="UP000071859"/>
    </source>
</evidence>
<dbReference type="Proteomes" id="UP000071859">
    <property type="component" value="Unassembled WGS sequence"/>
</dbReference>
<accession>A0A158E0L9</accession>
<dbReference type="EMBL" id="FCOX02000040">
    <property type="protein sequence ID" value="SAK99996.1"/>
    <property type="molecule type" value="Genomic_DNA"/>
</dbReference>
<name>A0A158E0L9_9BURK</name>
<protein>
    <submittedName>
        <fullName evidence="1">Uncharacterized protein</fullName>
    </submittedName>
</protein>
<reference evidence="1" key="1">
    <citation type="submission" date="2016-01" db="EMBL/GenBank/DDBJ databases">
        <authorList>
            <person name="Peeters C."/>
        </authorList>
    </citation>
    <scope>NUCLEOTIDE SEQUENCE</scope>
    <source>
        <strain evidence="1">LMG 29321</strain>
    </source>
</reference>
<dbReference type="AlphaFoldDB" id="A0A158E0L9"/>
<evidence type="ECO:0000313" key="1">
    <source>
        <dbReference type="EMBL" id="SAK99996.1"/>
    </source>
</evidence>
<keyword evidence="2" id="KW-1185">Reference proteome</keyword>